<dbReference type="CDD" id="cd02440">
    <property type="entry name" value="AdoMet_MTases"/>
    <property type="match status" value="1"/>
</dbReference>
<accession>A0A1Q8HX10</accession>
<gene>
    <name evidence="2" type="ORF">BKH32_12530</name>
</gene>
<evidence type="ECO:0000313" key="3">
    <source>
        <dbReference type="Proteomes" id="UP000185736"/>
    </source>
</evidence>
<dbReference type="InterPro" id="IPR050508">
    <property type="entry name" value="Methyltransf_Superfamily"/>
</dbReference>
<evidence type="ECO:0000259" key="1">
    <source>
        <dbReference type="Pfam" id="PF08241"/>
    </source>
</evidence>
<evidence type="ECO:0000313" key="2">
    <source>
        <dbReference type="EMBL" id="OLL13393.1"/>
    </source>
</evidence>
<dbReference type="GO" id="GO:0008757">
    <property type="term" value="F:S-adenosylmethionine-dependent methyltransferase activity"/>
    <property type="evidence" value="ECO:0007669"/>
    <property type="project" value="InterPro"/>
</dbReference>
<proteinExistence type="predicted"/>
<reference evidence="2 3" key="1">
    <citation type="submission" date="2016-12" db="EMBL/GenBank/DDBJ databases">
        <title>Genomic comparison of strains in the 'Actinomyces naeslundii' group.</title>
        <authorList>
            <person name="Mughal S.R."/>
            <person name="Do T."/>
            <person name="Gilbert S.C."/>
            <person name="Witherden E.A."/>
            <person name="Didelot X."/>
            <person name="Beighton D."/>
        </authorList>
    </citation>
    <scope>NUCLEOTIDE SEQUENCE [LARGE SCALE GENOMIC DNA]</scope>
    <source>
        <strain evidence="2 3">S64C</strain>
    </source>
</reference>
<sequence>MLDSGAQLPLSKVVQAADGYNVWAYNYDADNAANDMFATEEPIIRRLLRIAEQNKQARQATALDMACGTGRNFAMLHDFGFTIFASDISKNMLKIAQERGFALECRIGSFTSIPYRDRSFDLVLTTAAFSHEPNVTAAMREFARILRPGGILIISDIHPIQVWLGNAVNVINEDVSLRIPNYFHLPSSLISIAVRHGLDLLSFDEPLAVERVTTAHDISILADLPLLVIYSFKAND</sequence>
<dbReference type="Pfam" id="PF08241">
    <property type="entry name" value="Methyltransf_11"/>
    <property type="match status" value="1"/>
</dbReference>
<dbReference type="EMBL" id="MSGO01000071">
    <property type="protein sequence ID" value="OLL13393.1"/>
    <property type="molecule type" value="Genomic_DNA"/>
</dbReference>
<comment type="caution">
    <text evidence="2">The sequence shown here is derived from an EMBL/GenBank/DDBJ whole genome shotgun (WGS) entry which is preliminary data.</text>
</comment>
<organism evidence="2 3">
    <name type="scientific">Actinomyces oris</name>
    <dbReference type="NCBI Taxonomy" id="544580"/>
    <lineage>
        <taxon>Bacteria</taxon>
        <taxon>Bacillati</taxon>
        <taxon>Actinomycetota</taxon>
        <taxon>Actinomycetes</taxon>
        <taxon>Actinomycetales</taxon>
        <taxon>Actinomycetaceae</taxon>
        <taxon>Actinomyces</taxon>
    </lineage>
</organism>
<dbReference type="SUPFAM" id="SSF53335">
    <property type="entry name" value="S-adenosyl-L-methionine-dependent methyltransferases"/>
    <property type="match status" value="1"/>
</dbReference>
<dbReference type="InterPro" id="IPR013216">
    <property type="entry name" value="Methyltransf_11"/>
</dbReference>
<dbReference type="InterPro" id="IPR029063">
    <property type="entry name" value="SAM-dependent_MTases_sf"/>
</dbReference>
<dbReference type="PANTHER" id="PTHR42912">
    <property type="entry name" value="METHYLTRANSFERASE"/>
    <property type="match status" value="1"/>
</dbReference>
<protein>
    <recommendedName>
        <fullName evidence="1">Methyltransferase type 11 domain-containing protein</fullName>
    </recommendedName>
</protein>
<feature type="domain" description="Methyltransferase type 11" evidence="1">
    <location>
        <begin position="63"/>
        <end position="154"/>
    </location>
</feature>
<name>A0A1Q8HX10_9ACTO</name>
<dbReference type="Gene3D" id="3.40.50.150">
    <property type="entry name" value="Vaccinia Virus protein VP39"/>
    <property type="match status" value="1"/>
</dbReference>
<dbReference type="AlphaFoldDB" id="A0A1Q8HX10"/>
<dbReference type="Proteomes" id="UP000185736">
    <property type="component" value="Unassembled WGS sequence"/>
</dbReference>